<dbReference type="AlphaFoldDB" id="A0A844HPW5"/>
<dbReference type="EMBL" id="WMIG01000013">
    <property type="protein sequence ID" value="MTH61179.1"/>
    <property type="molecule type" value="Genomic_DNA"/>
</dbReference>
<evidence type="ECO:0000313" key="3">
    <source>
        <dbReference type="Proteomes" id="UP000449846"/>
    </source>
</evidence>
<dbReference type="Proteomes" id="UP000449846">
    <property type="component" value="Unassembled WGS sequence"/>
</dbReference>
<name>A0A844HPW5_9RHOB</name>
<evidence type="ECO:0000313" key="2">
    <source>
        <dbReference type="EMBL" id="MTH61179.1"/>
    </source>
</evidence>
<dbReference type="RefSeq" id="WP_155041121.1">
    <property type="nucleotide sequence ID" value="NZ_WMIG01000013.1"/>
</dbReference>
<accession>A0A844HPW5</accession>
<dbReference type="InterPro" id="IPR021361">
    <property type="entry name" value="Tad2-like_dom"/>
</dbReference>
<dbReference type="OrthoDB" id="9806476at2"/>
<organism evidence="2 3">
    <name type="scientific">Paracoccus litorisediminis</name>
    <dbReference type="NCBI Taxonomy" id="2006130"/>
    <lineage>
        <taxon>Bacteria</taxon>
        <taxon>Pseudomonadati</taxon>
        <taxon>Pseudomonadota</taxon>
        <taxon>Alphaproteobacteria</taxon>
        <taxon>Rhodobacterales</taxon>
        <taxon>Paracoccaceae</taxon>
        <taxon>Paracoccus</taxon>
    </lineage>
</organism>
<sequence length="97" mass="10424">MNFGKAIKAVKLGRRVARAGWNGRGMCVFLVTGEITEKELMLRNAVVGGVDGALFEVVESGPTVMPCLTMRAADGSHVMGWLASQTDILAEDWEEVA</sequence>
<feature type="domain" description="Thoeris anti-defense 2-like" evidence="1">
    <location>
        <begin position="1"/>
        <end position="96"/>
    </location>
</feature>
<reference evidence="2 3" key="1">
    <citation type="submission" date="2019-11" db="EMBL/GenBank/DDBJ databases">
        <authorList>
            <person name="Dong K."/>
        </authorList>
    </citation>
    <scope>NUCLEOTIDE SEQUENCE [LARGE SCALE GENOMIC DNA]</scope>
    <source>
        <strain evidence="2 3">NBRC 112902</strain>
    </source>
</reference>
<dbReference type="Pfam" id="PF11195">
    <property type="entry name" value="Tad2-like"/>
    <property type="match status" value="1"/>
</dbReference>
<comment type="caution">
    <text evidence="2">The sequence shown here is derived from an EMBL/GenBank/DDBJ whole genome shotgun (WGS) entry which is preliminary data.</text>
</comment>
<keyword evidence="3" id="KW-1185">Reference proteome</keyword>
<proteinExistence type="predicted"/>
<evidence type="ECO:0000259" key="1">
    <source>
        <dbReference type="Pfam" id="PF11195"/>
    </source>
</evidence>
<protein>
    <submittedName>
        <fullName evidence="2">DUF2829 domain-containing protein</fullName>
    </submittedName>
</protein>
<gene>
    <name evidence="2" type="ORF">GL300_18370</name>
</gene>